<sequence>MPGFARFGFDHHVRAIIAQHTNALGRHTQHQRRNVLGQQQIAAATDHQQRHRMCGGIGDGLAHVSITVGLGK</sequence>
<dbReference type="Proteomes" id="UP000061348">
    <property type="component" value="Unassembled WGS sequence"/>
</dbReference>
<reference evidence="1 2" key="1">
    <citation type="submission" date="2015-05" db="EMBL/GenBank/DDBJ databases">
        <title>A genomic and transcriptomic approach to investigate the blue pigment phenotype in Pseudomonas fluorescens.</title>
        <authorList>
            <person name="Andreani N.A."/>
            <person name="Cardazzo B."/>
        </authorList>
    </citation>
    <scope>NUCLEOTIDE SEQUENCE [LARGE SCALE GENOMIC DNA]</scope>
    <source>
        <strain evidence="1 2">Ps_22</strain>
    </source>
</reference>
<dbReference type="AlphaFoldDB" id="A0A109LBR4"/>
<evidence type="ECO:0000313" key="1">
    <source>
        <dbReference type="EMBL" id="KWV84683.1"/>
    </source>
</evidence>
<protein>
    <submittedName>
        <fullName evidence="1">Uncharacterized protein</fullName>
    </submittedName>
</protein>
<organism evidence="1 2">
    <name type="scientific">Pseudomonas fluorescens</name>
    <dbReference type="NCBI Taxonomy" id="294"/>
    <lineage>
        <taxon>Bacteria</taxon>
        <taxon>Pseudomonadati</taxon>
        <taxon>Pseudomonadota</taxon>
        <taxon>Gammaproteobacteria</taxon>
        <taxon>Pseudomonadales</taxon>
        <taxon>Pseudomonadaceae</taxon>
        <taxon>Pseudomonas</taxon>
    </lineage>
</organism>
<evidence type="ECO:0000313" key="2">
    <source>
        <dbReference type="Proteomes" id="UP000061348"/>
    </source>
</evidence>
<comment type="caution">
    <text evidence="1">The sequence shown here is derived from an EMBL/GenBank/DDBJ whole genome shotgun (WGS) entry which is preliminary data.</text>
</comment>
<gene>
    <name evidence="1" type="ORF">PFLmoz3_05721</name>
</gene>
<proteinExistence type="predicted"/>
<dbReference type="EMBL" id="LCYA01000154">
    <property type="protein sequence ID" value="KWV84683.1"/>
    <property type="molecule type" value="Genomic_DNA"/>
</dbReference>
<name>A0A109LBR4_PSEFL</name>
<accession>A0A109LBR4</accession>